<keyword evidence="2" id="KW-1185">Reference proteome</keyword>
<dbReference type="Proteomes" id="UP000276770">
    <property type="component" value="Unassembled WGS sequence"/>
</dbReference>
<name>A0A3L7JZ55_9BACI</name>
<sequence>MTNAQQAIQQAKQALQQAQQNTFGSVDQLERATAALKECMNSTEAGEKADQLRDIHNAVQQACNACKEPHNQQAIENSVQQAMRACEQADTIGGQEGSETTM</sequence>
<dbReference type="OrthoDB" id="9863508at2"/>
<reference evidence="1 2" key="1">
    <citation type="submission" date="2018-10" db="EMBL/GenBank/DDBJ databases">
        <title>Falsibacillus sp. genome draft.</title>
        <authorList>
            <person name="Shi S."/>
        </authorList>
    </citation>
    <scope>NUCLEOTIDE SEQUENCE [LARGE SCALE GENOMIC DNA]</scope>
    <source>
        <strain evidence="1 2">GY 10110</strain>
    </source>
</reference>
<dbReference type="AlphaFoldDB" id="A0A3L7JZ55"/>
<accession>A0A3L7JZ55</accession>
<organism evidence="1 2">
    <name type="scientific">Falsibacillus albus</name>
    <dbReference type="NCBI Taxonomy" id="2478915"/>
    <lineage>
        <taxon>Bacteria</taxon>
        <taxon>Bacillati</taxon>
        <taxon>Bacillota</taxon>
        <taxon>Bacilli</taxon>
        <taxon>Bacillales</taxon>
        <taxon>Bacillaceae</taxon>
        <taxon>Falsibacillus</taxon>
    </lineage>
</organism>
<evidence type="ECO:0000313" key="2">
    <source>
        <dbReference type="Proteomes" id="UP000276770"/>
    </source>
</evidence>
<gene>
    <name evidence="1" type="ORF">D9X91_10255</name>
</gene>
<evidence type="ECO:0008006" key="3">
    <source>
        <dbReference type="Google" id="ProtNLM"/>
    </source>
</evidence>
<dbReference type="EMBL" id="RCVZ01000006">
    <property type="protein sequence ID" value="RLQ95409.1"/>
    <property type="molecule type" value="Genomic_DNA"/>
</dbReference>
<comment type="caution">
    <text evidence="1">The sequence shown here is derived from an EMBL/GenBank/DDBJ whole genome shotgun (WGS) entry which is preliminary data.</text>
</comment>
<protein>
    <recommendedName>
        <fullName evidence="3">DUF2564 family protein</fullName>
    </recommendedName>
</protein>
<dbReference type="RefSeq" id="WP_121680524.1">
    <property type="nucleotide sequence ID" value="NZ_RCVZ01000006.1"/>
</dbReference>
<evidence type="ECO:0000313" key="1">
    <source>
        <dbReference type="EMBL" id="RLQ95409.1"/>
    </source>
</evidence>
<proteinExistence type="predicted"/>